<gene>
    <name evidence="1" type="ORF">LAUMK136_04309</name>
</gene>
<reference evidence="1 2" key="1">
    <citation type="submission" date="2018-09" db="EMBL/GenBank/DDBJ databases">
        <authorList>
            <person name="Tagini F."/>
        </authorList>
    </citation>
    <scope>NUCLEOTIDE SEQUENCE [LARGE SCALE GENOMIC DNA]</scope>
    <source>
        <strain evidence="1 2">MK136</strain>
    </source>
</reference>
<dbReference type="AlphaFoldDB" id="A0A498Q9C0"/>
<sequence length="148" mass="16706">MAVLRRGFDVFGIVVATADDDQILESPRDEQLAVKKEPQIPCAQERSTTGIREERRERLLCLARLAPVPLRDSAAAEPDLPDPTVRTAHPGIRIDDDNFYAVQRGATAYERDGGRVFRRDADHVVLAQRHRINVAHQWHDPIPLTGRQ</sequence>
<evidence type="ECO:0000313" key="2">
    <source>
        <dbReference type="Proteomes" id="UP000273307"/>
    </source>
</evidence>
<evidence type="ECO:0000313" key="1">
    <source>
        <dbReference type="EMBL" id="VBA41957.1"/>
    </source>
</evidence>
<dbReference type="Proteomes" id="UP000273307">
    <property type="component" value="Unassembled WGS sequence"/>
</dbReference>
<name>A0A498Q9C0_9MYCO</name>
<keyword evidence="2" id="KW-1185">Reference proteome</keyword>
<protein>
    <submittedName>
        <fullName evidence="1">Uncharacterized protein</fullName>
    </submittedName>
</protein>
<proteinExistence type="predicted"/>
<organism evidence="1 2">
    <name type="scientific">Mycobacterium attenuatum</name>
    <dbReference type="NCBI Taxonomy" id="2341086"/>
    <lineage>
        <taxon>Bacteria</taxon>
        <taxon>Bacillati</taxon>
        <taxon>Actinomycetota</taxon>
        <taxon>Actinomycetes</taxon>
        <taxon>Mycobacteriales</taxon>
        <taxon>Mycobacteriaceae</taxon>
        <taxon>Mycobacterium</taxon>
    </lineage>
</organism>
<dbReference type="EMBL" id="UPHP01000118">
    <property type="protein sequence ID" value="VBA41957.1"/>
    <property type="molecule type" value="Genomic_DNA"/>
</dbReference>
<accession>A0A498Q9C0</accession>